<feature type="region of interest" description="Disordered" evidence="13">
    <location>
        <begin position="252"/>
        <end position="290"/>
    </location>
</feature>
<evidence type="ECO:0000256" key="3">
    <source>
        <dbReference type="ARBA" id="ARBA00022490"/>
    </source>
</evidence>
<comment type="catalytic activity">
    <reaction evidence="10">
        <text>L-threonyl-[protein] + ATP = O-phospho-L-threonyl-[protein] + ADP + H(+)</text>
        <dbReference type="Rhea" id="RHEA:46608"/>
        <dbReference type="Rhea" id="RHEA-COMP:11060"/>
        <dbReference type="Rhea" id="RHEA-COMP:11605"/>
        <dbReference type="ChEBI" id="CHEBI:15378"/>
        <dbReference type="ChEBI" id="CHEBI:30013"/>
        <dbReference type="ChEBI" id="CHEBI:30616"/>
        <dbReference type="ChEBI" id="CHEBI:61977"/>
        <dbReference type="ChEBI" id="CHEBI:456216"/>
        <dbReference type="EC" id="2.7.11.1"/>
    </reaction>
</comment>
<dbReference type="InterPro" id="IPR000095">
    <property type="entry name" value="CRIB_dom"/>
</dbReference>
<dbReference type="PANTHER" id="PTHR22988">
    <property type="entry name" value="MYOTONIC DYSTROPHY S/T KINASE-RELATED"/>
    <property type="match status" value="1"/>
</dbReference>
<evidence type="ECO:0000256" key="9">
    <source>
        <dbReference type="ARBA" id="ARBA00023054"/>
    </source>
</evidence>
<evidence type="ECO:0000256" key="10">
    <source>
        <dbReference type="ARBA" id="ARBA00047899"/>
    </source>
</evidence>
<dbReference type="InterPro" id="IPR001180">
    <property type="entry name" value="CNH_dom"/>
</dbReference>
<dbReference type="InterPro" id="IPR014930">
    <property type="entry name" value="Myotonic_dystrophy_kinase_coil"/>
</dbReference>
<evidence type="ECO:0000256" key="7">
    <source>
        <dbReference type="ARBA" id="ARBA00022777"/>
    </source>
</evidence>
<dbReference type="Pfam" id="PF00130">
    <property type="entry name" value="C1_1"/>
    <property type="match status" value="1"/>
</dbReference>
<feature type="domain" description="CNH" evidence="17">
    <location>
        <begin position="513"/>
        <end position="785"/>
    </location>
</feature>
<keyword evidence="6" id="KW-0479">Metal-binding</keyword>
<keyword evidence="7" id="KW-0418">Kinase</keyword>
<evidence type="ECO:0000256" key="5">
    <source>
        <dbReference type="ARBA" id="ARBA00022553"/>
    </source>
</evidence>
<dbReference type="PROSITE" id="PS00479">
    <property type="entry name" value="ZF_DAG_PE_1"/>
    <property type="match status" value="1"/>
</dbReference>
<accession>A0A8D0U2T6</accession>
<dbReference type="Gene3D" id="3.30.60.20">
    <property type="match status" value="1"/>
</dbReference>
<feature type="compositionally biased region" description="Low complexity" evidence="13">
    <location>
        <begin position="924"/>
        <end position="933"/>
    </location>
</feature>
<evidence type="ECO:0000256" key="6">
    <source>
        <dbReference type="ARBA" id="ARBA00022723"/>
    </source>
</evidence>
<comment type="catalytic activity">
    <reaction evidence="11">
        <text>L-seryl-[protein] + ATP = O-phospho-L-seryl-[protein] + ADP + H(+)</text>
        <dbReference type="Rhea" id="RHEA:17989"/>
        <dbReference type="Rhea" id="RHEA-COMP:9863"/>
        <dbReference type="Rhea" id="RHEA-COMP:11604"/>
        <dbReference type="ChEBI" id="CHEBI:15378"/>
        <dbReference type="ChEBI" id="CHEBI:29999"/>
        <dbReference type="ChEBI" id="CHEBI:30616"/>
        <dbReference type="ChEBI" id="CHEBI:83421"/>
        <dbReference type="ChEBI" id="CHEBI:456216"/>
        <dbReference type="EC" id="2.7.11.1"/>
    </reaction>
</comment>
<dbReference type="PROSITE" id="PS50081">
    <property type="entry name" value="ZF_DAG_PE_2"/>
    <property type="match status" value="1"/>
</dbReference>
<dbReference type="Ensembl" id="ENSSSCT00015052953.1">
    <property type="protein sequence ID" value="ENSSSCP00015021204.1"/>
    <property type="gene ID" value="ENSSSCG00015019548.1"/>
</dbReference>
<dbReference type="FunFam" id="1.20.5.340:FF:000010">
    <property type="entry name" value="Non-specific serine/threonine protein kinase"/>
    <property type="match status" value="1"/>
</dbReference>
<dbReference type="GO" id="GO:0046872">
    <property type="term" value="F:metal ion binding"/>
    <property type="evidence" value="ECO:0007669"/>
    <property type="project" value="UniProtKB-KW"/>
</dbReference>
<dbReference type="Gene3D" id="2.30.29.30">
    <property type="entry name" value="Pleckstrin-homology domain (PH domain)/Phosphotyrosine-binding domain (PTB)"/>
    <property type="match status" value="1"/>
</dbReference>
<dbReference type="PROSITE" id="PS50219">
    <property type="entry name" value="CNH"/>
    <property type="match status" value="1"/>
</dbReference>
<evidence type="ECO:0000256" key="11">
    <source>
        <dbReference type="ARBA" id="ARBA00048679"/>
    </source>
</evidence>
<dbReference type="Pfam" id="PF08826">
    <property type="entry name" value="DMPK_coil"/>
    <property type="match status" value="1"/>
</dbReference>
<feature type="coiled-coil region" evidence="12">
    <location>
        <begin position="150"/>
        <end position="205"/>
    </location>
</feature>
<feature type="region of interest" description="Disordered" evidence="13">
    <location>
        <begin position="840"/>
        <end position="991"/>
    </location>
</feature>
<evidence type="ECO:0000259" key="16">
    <source>
        <dbReference type="PROSITE" id="PS50108"/>
    </source>
</evidence>
<dbReference type="PANTHER" id="PTHR22988:SF31">
    <property type="entry name" value="SERINE_THREONINE-PROTEIN KINASE MRCK ALPHA"/>
    <property type="match status" value="1"/>
</dbReference>
<dbReference type="GO" id="GO:0004674">
    <property type="term" value="F:protein serine/threonine kinase activity"/>
    <property type="evidence" value="ECO:0007669"/>
    <property type="project" value="UniProtKB-KW"/>
</dbReference>
<dbReference type="SUPFAM" id="SSF57889">
    <property type="entry name" value="Cysteine-rich domain"/>
    <property type="match status" value="1"/>
</dbReference>
<keyword evidence="7" id="KW-0808">Transferase</keyword>
<dbReference type="InterPro" id="IPR011993">
    <property type="entry name" value="PH-like_dom_sf"/>
</dbReference>
<sequence>MILKDKLEKNRRESQSEREEFENEFKQQYEREKMLLTEENKKLTSELDKLTTLYENLSTRNQQLEEEVKDLADKKESVAHWEAQITEIIQWVSDEKDARGYLQALASKMTEELEALRNSSLGTRATDMPWKMRRFAKLDMSARLELQSALDAEIRAKQAIQEELNKVKASNIITECKLKDSEKKNLELLAEIEQLIKDTEELRSEKGIEHQDSQHSFLAFLNTPTDALDQFETDPVENTYVRNPNVKFYIQSRSTSPSTSSEAEPVKTVDSTPLPVHTPTLRKKGCPGSTGFPPKRKTHQFFVKSFTTPTKCHQCTSLMVGLIRQGCSCEVCGFSCHITCVNKAPTACPVPPEQTKGPLGIDPQKGIGTAYEAHVRIPKPAGVKKGWQRALAVVCDFKLFLYEIAEGKASQPSVVVSQVIDMRDEEFSVSSVLASDVIHASRKDIPCIFRVTASQLSASSNKCSILMLADSENEKSKWVAVLSELHKILKKNKFRDRSVYVPKEAYDSTLPLIKTTQAAAIIDHERIALGNEEGLFVVHVTKDEIIRVGDNKKIHQIELIPNDQLVAVISGRNRHVRLFPMSALDGRETDFYKLAETKGCQTITSGRVRHGALTCLCVAMKRQVLCYELFQSKTRHRKFKEIQVPYNVQWMAIFSEQLCVGFQSGFLRYPLNGEGNPYSMLHSNDHTLSFIAHQPMDAICAVEISSKEYLLCFNSIGIYTDCQGRRSRQQELMWPANPSSCCYNAPYLSVYSENAVDIFDVNSMEWIQTLPLKKGDELVVPETSDNSRKQMVRNINNKRRYSFRVPEEERMQQRREMLRDPEMRNKLISNPTNFNHIAHMGPGDGIQILKDLPMNPRPQESQSRTAFSGSVSIPSITKSRPEPGRSMSASSGLSARSSAQNGSALKREFSGGSYSAKRQPMPSPSEGSLSSGGMDQGSDAPARDYDGEDSDSPRHSTASNSSNLSSPPSPVSPRKTKSLSLESTDRGSWDP</sequence>
<dbReference type="FunFam" id="2.30.29.30:FF:000032">
    <property type="entry name" value="Non-specific serine/threonine protein kinase"/>
    <property type="match status" value="1"/>
</dbReference>
<dbReference type="GO" id="GO:0005524">
    <property type="term" value="F:ATP binding"/>
    <property type="evidence" value="ECO:0007669"/>
    <property type="project" value="InterPro"/>
</dbReference>
<evidence type="ECO:0000256" key="4">
    <source>
        <dbReference type="ARBA" id="ARBA00022527"/>
    </source>
</evidence>
<comment type="cofactor">
    <cofactor evidence="1">
        <name>Mg(2+)</name>
        <dbReference type="ChEBI" id="CHEBI:18420"/>
    </cofactor>
</comment>
<dbReference type="SMART" id="SM00036">
    <property type="entry name" value="CNH"/>
    <property type="match status" value="1"/>
</dbReference>
<evidence type="ECO:0000259" key="15">
    <source>
        <dbReference type="PROSITE" id="PS50081"/>
    </source>
</evidence>
<organism evidence="18 19">
    <name type="scientific">Sus scrofa</name>
    <name type="common">Pig</name>
    <dbReference type="NCBI Taxonomy" id="9823"/>
    <lineage>
        <taxon>Eukaryota</taxon>
        <taxon>Metazoa</taxon>
        <taxon>Chordata</taxon>
        <taxon>Craniata</taxon>
        <taxon>Vertebrata</taxon>
        <taxon>Euteleostomi</taxon>
        <taxon>Mammalia</taxon>
        <taxon>Eutheria</taxon>
        <taxon>Laurasiatheria</taxon>
        <taxon>Artiodactyla</taxon>
        <taxon>Suina</taxon>
        <taxon>Suidae</taxon>
        <taxon>Sus</taxon>
    </lineage>
</organism>
<feature type="compositionally biased region" description="Low complexity" evidence="13">
    <location>
        <begin position="252"/>
        <end position="261"/>
    </location>
</feature>
<feature type="compositionally biased region" description="Low complexity" evidence="13">
    <location>
        <begin position="884"/>
        <end position="899"/>
    </location>
</feature>
<evidence type="ECO:0000256" key="13">
    <source>
        <dbReference type="SAM" id="MobiDB-lite"/>
    </source>
</evidence>
<evidence type="ECO:0000259" key="14">
    <source>
        <dbReference type="PROSITE" id="PS50003"/>
    </source>
</evidence>
<evidence type="ECO:0008006" key="20">
    <source>
        <dbReference type="Google" id="ProtNLM"/>
    </source>
</evidence>
<dbReference type="InterPro" id="IPR046349">
    <property type="entry name" value="C1-like_sf"/>
</dbReference>
<dbReference type="InterPro" id="IPR057529">
    <property type="entry name" value="MRCK/ROCK_PH"/>
</dbReference>
<dbReference type="InterPro" id="IPR050839">
    <property type="entry name" value="Rho-assoc_Ser/Thr_Kinase"/>
</dbReference>
<dbReference type="SUPFAM" id="SSF69322">
    <property type="entry name" value="Tricorn protease domain 2"/>
    <property type="match status" value="1"/>
</dbReference>
<dbReference type="GO" id="GO:0005737">
    <property type="term" value="C:cytoplasm"/>
    <property type="evidence" value="ECO:0007669"/>
    <property type="project" value="UniProtKB-SubCell"/>
</dbReference>
<evidence type="ECO:0000256" key="2">
    <source>
        <dbReference type="ARBA" id="ARBA00004496"/>
    </source>
</evidence>
<feature type="domain" description="Phorbol-ester/DAG-type" evidence="15">
    <location>
        <begin position="298"/>
        <end position="348"/>
    </location>
</feature>
<reference evidence="18" key="1">
    <citation type="submission" date="2025-08" db="UniProtKB">
        <authorList>
            <consortium name="Ensembl"/>
        </authorList>
    </citation>
    <scope>IDENTIFICATION</scope>
</reference>
<dbReference type="Proteomes" id="UP000694726">
    <property type="component" value="Unplaced"/>
</dbReference>
<dbReference type="PROSITE" id="PS50003">
    <property type="entry name" value="PH_DOMAIN"/>
    <property type="match status" value="1"/>
</dbReference>
<feature type="compositionally biased region" description="Polar residues" evidence="13">
    <location>
        <begin position="858"/>
        <end position="878"/>
    </location>
</feature>
<dbReference type="Pfam" id="PF00780">
    <property type="entry name" value="CNH"/>
    <property type="match status" value="1"/>
</dbReference>
<dbReference type="SUPFAM" id="SSF50729">
    <property type="entry name" value="PH domain-like"/>
    <property type="match status" value="1"/>
</dbReference>
<dbReference type="PROSITE" id="PS50108">
    <property type="entry name" value="CRIB"/>
    <property type="match status" value="1"/>
</dbReference>
<dbReference type="FunFam" id="3.30.60.20:FF:000005">
    <property type="entry name" value="Non-specific serine/threonine protein kinase"/>
    <property type="match status" value="1"/>
</dbReference>
<evidence type="ECO:0000313" key="19">
    <source>
        <dbReference type="Proteomes" id="UP000694726"/>
    </source>
</evidence>
<keyword evidence="9 12" id="KW-0175">Coiled coil</keyword>
<dbReference type="Gene3D" id="1.20.5.340">
    <property type="match status" value="1"/>
</dbReference>
<keyword evidence="8" id="KW-0862">Zinc</keyword>
<dbReference type="AlphaFoldDB" id="A0A8D0U2T6"/>
<dbReference type="SMART" id="SM00285">
    <property type="entry name" value="PBD"/>
    <property type="match status" value="1"/>
</dbReference>
<evidence type="ECO:0000256" key="12">
    <source>
        <dbReference type="SAM" id="Coils"/>
    </source>
</evidence>
<dbReference type="SMART" id="SM00109">
    <property type="entry name" value="C1"/>
    <property type="match status" value="1"/>
</dbReference>
<evidence type="ECO:0000256" key="1">
    <source>
        <dbReference type="ARBA" id="ARBA00001946"/>
    </source>
</evidence>
<proteinExistence type="predicted"/>
<protein>
    <recommendedName>
        <fullName evidence="20">Non-specific serine/threonine protein kinase</fullName>
    </recommendedName>
</protein>
<feature type="region of interest" description="Disordered" evidence="13">
    <location>
        <begin position="1"/>
        <end position="24"/>
    </location>
</feature>
<dbReference type="InterPro" id="IPR002219">
    <property type="entry name" value="PKC_DAG/PE"/>
</dbReference>
<feature type="domain" description="PH" evidence="14">
    <location>
        <begin position="368"/>
        <end position="487"/>
    </location>
</feature>
<keyword evidence="4" id="KW-0723">Serine/threonine-protein kinase</keyword>
<keyword evidence="5" id="KW-0597">Phosphoprotein</keyword>
<evidence type="ECO:0000259" key="17">
    <source>
        <dbReference type="PROSITE" id="PS50219"/>
    </source>
</evidence>
<dbReference type="CDD" id="cd01243">
    <property type="entry name" value="PH_MRCK"/>
    <property type="match status" value="1"/>
</dbReference>
<keyword evidence="3" id="KW-0963">Cytoplasm</keyword>
<dbReference type="SMART" id="SM00233">
    <property type="entry name" value="PH"/>
    <property type="match status" value="1"/>
</dbReference>
<dbReference type="Pfam" id="PF25346">
    <property type="entry name" value="PH_MRCK"/>
    <property type="match status" value="1"/>
</dbReference>
<evidence type="ECO:0000256" key="8">
    <source>
        <dbReference type="ARBA" id="ARBA00022833"/>
    </source>
</evidence>
<dbReference type="CDD" id="cd00132">
    <property type="entry name" value="CRIB"/>
    <property type="match status" value="1"/>
</dbReference>
<comment type="subcellular location">
    <subcellularLocation>
        <location evidence="2">Cytoplasm</location>
    </subcellularLocation>
</comment>
<name>A0A8D0U2T6_PIG</name>
<evidence type="ECO:0000313" key="18">
    <source>
        <dbReference type="Ensembl" id="ENSSSCP00015021204.1"/>
    </source>
</evidence>
<dbReference type="InterPro" id="IPR001849">
    <property type="entry name" value="PH_domain"/>
</dbReference>
<feature type="domain" description="CRIB" evidence="16">
    <location>
        <begin position="828"/>
        <end position="841"/>
    </location>
</feature>